<organism evidence="2 3">
    <name type="scientific">Marasmius crinis-equi</name>
    <dbReference type="NCBI Taxonomy" id="585013"/>
    <lineage>
        <taxon>Eukaryota</taxon>
        <taxon>Fungi</taxon>
        <taxon>Dikarya</taxon>
        <taxon>Basidiomycota</taxon>
        <taxon>Agaricomycotina</taxon>
        <taxon>Agaricomycetes</taxon>
        <taxon>Agaricomycetidae</taxon>
        <taxon>Agaricales</taxon>
        <taxon>Marasmiineae</taxon>
        <taxon>Marasmiaceae</taxon>
        <taxon>Marasmius</taxon>
    </lineage>
</organism>
<evidence type="ECO:0000313" key="2">
    <source>
        <dbReference type="EMBL" id="KAL0572266.1"/>
    </source>
</evidence>
<evidence type="ECO:0008006" key="4">
    <source>
        <dbReference type="Google" id="ProtNLM"/>
    </source>
</evidence>
<name>A0ABR3FAI8_9AGAR</name>
<dbReference type="Proteomes" id="UP001465976">
    <property type="component" value="Unassembled WGS sequence"/>
</dbReference>
<gene>
    <name evidence="2" type="ORF">V5O48_009692</name>
</gene>
<comment type="caution">
    <text evidence="2">The sequence shown here is derived from an EMBL/GenBank/DDBJ whole genome shotgun (WGS) entry which is preliminary data.</text>
</comment>
<sequence length="275" mass="31339">MTSTYASEQGTSSLRRRGLLVLYRDYLIDHPDAHPLEHPLLHSFVFPPDLPPSDPPSPVSEIFEEPEPQEGGSCSTQPSDEGDSSRDSTSPLSIISSVDLHSRGGTPEPLAISAALAEVDLHKGEIQDIDRRGSRVFGFGSYAAGDYLRDQINAPPVAEKPDRNADAKSSAPKPPKYRKTVKAPKKETAEQLAHKRERQRQNSKAYYQRHSAAIKERAKQRKERSQLDQSEEIMRADLETRRAKQREYARRYRQKHKECINVRERVRRRMKEDEM</sequence>
<protein>
    <recommendedName>
        <fullName evidence="4">BZIP domain-containing protein</fullName>
    </recommendedName>
</protein>
<feature type="compositionally biased region" description="Basic and acidic residues" evidence="1">
    <location>
        <begin position="184"/>
        <end position="194"/>
    </location>
</feature>
<feature type="compositionally biased region" description="Basic and acidic residues" evidence="1">
    <location>
        <begin position="232"/>
        <end position="250"/>
    </location>
</feature>
<reference evidence="2 3" key="1">
    <citation type="submission" date="2024-02" db="EMBL/GenBank/DDBJ databases">
        <title>A draft genome for the cacao thread blight pathogen Marasmius crinis-equi.</title>
        <authorList>
            <person name="Cohen S.P."/>
            <person name="Baruah I.K."/>
            <person name="Amoako-Attah I."/>
            <person name="Bukari Y."/>
            <person name="Meinhardt L.W."/>
            <person name="Bailey B.A."/>
        </authorList>
    </citation>
    <scope>NUCLEOTIDE SEQUENCE [LARGE SCALE GENOMIC DNA]</scope>
    <source>
        <strain evidence="2 3">GH-76</strain>
    </source>
</reference>
<accession>A0ABR3FAI8</accession>
<feature type="compositionally biased region" description="Pro residues" evidence="1">
    <location>
        <begin position="48"/>
        <end position="58"/>
    </location>
</feature>
<keyword evidence="3" id="KW-1185">Reference proteome</keyword>
<evidence type="ECO:0000313" key="3">
    <source>
        <dbReference type="Proteomes" id="UP001465976"/>
    </source>
</evidence>
<feature type="region of interest" description="Disordered" evidence="1">
    <location>
        <begin position="153"/>
        <end position="254"/>
    </location>
</feature>
<evidence type="ECO:0000256" key="1">
    <source>
        <dbReference type="SAM" id="MobiDB-lite"/>
    </source>
</evidence>
<feature type="compositionally biased region" description="Polar residues" evidence="1">
    <location>
        <begin position="87"/>
        <end position="96"/>
    </location>
</feature>
<feature type="region of interest" description="Disordered" evidence="1">
    <location>
        <begin position="47"/>
        <end position="108"/>
    </location>
</feature>
<proteinExistence type="predicted"/>
<dbReference type="EMBL" id="JBAHYK010000649">
    <property type="protein sequence ID" value="KAL0572266.1"/>
    <property type="molecule type" value="Genomic_DNA"/>
</dbReference>